<dbReference type="EMBL" id="BPUB01000001">
    <property type="protein sequence ID" value="GJG58257.1"/>
    <property type="molecule type" value="Genomic_DNA"/>
</dbReference>
<reference evidence="1" key="1">
    <citation type="journal article" date="2022" name="Int. J. Syst. Evol. Microbiol.">
        <title>Prevotella lacticifex sp. nov., isolated from the rumen of cows.</title>
        <authorList>
            <person name="Shinkai T."/>
            <person name="Ikeyama N."/>
            <person name="Kumagai M."/>
            <person name="Ohmori H."/>
            <person name="Sakamoto M."/>
            <person name="Ohkuma M."/>
            <person name="Mitsumori M."/>
        </authorList>
    </citation>
    <scope>NUCLEOTIDE SEQUENCE</scope>
    <source>
        <strain evidence="1">R5076</strain>
    </source>
</reference>
<proteinExistence type="predicted"/>
<dbReference type="Proteomes" id="UP000825483">
    <property type="component" value="Unassembled WGS sequence"/>
</dbReference>
<evidence type="ECO:0000313" key="2">
    <source>
        <dbReference type="Proteomes" id="UP000825483"/>
    </source>
</evidence>
<dbReference type="GeneID" id="72468039"/>
<sequence length="54" mass="6347">MNGMKIFWKTFLYMFGMGNNPMSIDEHSDSEAIKHDWENVGRDLFAAMNNYGRK</sequence>
<keyword evidence="2" id="KW-1185">Reference proteome</keyword>
<dbReference type="RefSeq" id="WP_223929748.1">
    <property type="nucleotide sequence ID" value="NZ_BPTU01000003.1"/>
</dbReference>
<name>A0A9R1C907_9BACT</name>
<evidence type="ECO:0000313" key="1">
    <source>
        <dbReference type="EMBL" id="GJG58257.1"/>
    </source>
</evidence>
<protein>
    <submittedName>
        <fullName evidence="1">Uncharacterized protein</fullName>
    </submittedName>
</protein>
<accession>A0A9R1C907</accession>
<comment type="caution">
    <text evidence="1">The sequence shown here is derived from an EMBL/GenBank/DDBJ whole genome shotgun (WGS) entry which is preliminary data.</text>
</comment>
<dbReference type="AlphaFoldDB" id="A0A9R1C907"/>
<gene>
    <name evidence="1" type="ORF">PRLR5076_11080</name>
</gene>
<organism evidence="1 2">
    <name type="scientific">Prevotella lacticifex</name>
    <dbReference type="NCBI Taxonomy" id="2854755"/>
    <lineage>
        <taxon>Bacteria</taxon>
        <taxon>Pseudomonadati</taxon>
        <taxon>Bacteroidota</taxon>
        <taxon>Bacteroidia</taxon>
        <taxon>Bacteroidales</taxon>
        <taxon>Prevotellaceae</taxon>
        <taxon>Prevotella</taxon>
    </lineage>
</organism>